<name>A0A9P9G0X4_FUSSL</name>
<keyword evidence="1" id="KW-0812">Transmembrane</keyword>
<organism evidence="2 3">
    <name type="scientific">Fusarium solani</name>
    <name type="common">Filamentous fungus</name>
    <dbReference type="NCBI Taxonomy" id="169388"/>
    <lineage>
        <taxon>Eukaryota</taxon>
        <taxon>Fungi</taxon>
        <taxon>Dikarya</taxon>
        <taxon>Ascomycota</taxon>
        <taxon>Pezizomycotina</taxon>
        <taxon>Sordariomycetes</taxon>
        <taxon>Hypocreomycetidae</taxon>
        <taxon>Hypocreales</taxon>
        <taxon>Nectriaceae</taxon>
        <taxon>Fusarium</taxon>
        <taxon>Fusarium solani species complex</taxon>
    </lineage>
</organism>
<keyword evidence="1" id="KW-1133">Transmembrane helix</keyword>
<dbReference type="AlphaFoldDB" id="A0A9P9G0X4"/>
<comment type="caution">
    <text evidence="2">The sequence shown here is derived from an EMBL/GenBank/DDBJ whole genome shotgun (WGS) entry which is preliminary data.</text>
</comment>
<sequence length="199" mass="22245">MATVSKSVIEEFGNHLALMAVPVPLCFIFNIITIDAPRLIVVRSHITVPLAQKQCINGTLPFTSWAGELPSCLWMSPSEVVLEWKNLSGWHNDDFIEPRNQRFHTLRRRHYNATANIIKSVLHIGSVIGRPIDTRSGTVALWDDSSIFRYKKACGFLSDARYEYGSVTNDGSSNVDPTRPVQLLCVGVLYSLDRGCIDP</sequence>
<dbReference type="EMBL" id="JAGTJS010000043">
    <property type="protein sequence ID" value="KAH7228644.1"/>
    <property type="molecule type" value="Genomic_DNA"/>
</dbReference>
<feature type="transmembrane region" description="Helical" evidence="1">
    <location>
        <begin position="12"/>
        <end position="34"/>
    </location>
</feature>
<protein>
    <submittedName>
        <fullName evidence="2">Uncharacterized protein</fullName>
    </submittedName>
</protein>
<reference evidence="2" key="1">
    <citation type="journal article" date="2021" name="Nat. Commun.">
        <title>Genetic determinants of endophytism in the Arabidopsis root mycobiome.</title>
        <authorList>
            <person name="Mesny F."/>
            <person name="Miyauchi S."/>
            <person name="Thiergart T."/>
            <person name="Pickel B."/>
            <person name="Atanasova L."/>
            <person name="Karlsson M."/>
            <person name="Huettel B."/>
            <person name="Barry K.W."/>
            <person name="Haridas S."/>
            <person name="Chen C."/>
            <person name="Bauer D."/>
            <person name="Andreopoulos W."/>
            <person name="Pangilinan J."/>
            <person name="LaButti K."/>
            <person name="Riley R."/>
            <person name="Lipzen A."/>
            <person name="Clum A."/>
            <person name="Drula E."/>
            <person name="Henrissat B."/>
            <person name="Kohler A."/>
            <person name="Grigoriev I.V."/>
            <person name="Martin F.M."/>
            <person name="Hacquard S."/>
        </authorList>
    </citation>
    <scope>NUCLEOTIDE SEQUENCE</scope>
    <source>
        <strain evidence="2">FSSC 5 MPI-SDFR-AT-0091</strain>
    </source>
</reference>
<evidence type="ECO:0000256" key="1">
    <source>
        <dbReference type="SAM" id="Phobius"/>
    </source>
</evidence>
<keyword evidence="1" id="KW-0472">Membrane</keyword>
<evidence type="ECO:0000313" key="3">
    <source>
        <dbReference type="Proteomes" id="UP000736672"/>
    </source>
</evidence>
<accession>A0A9P9G0X4</accession>
<proteinExistence type="predicted"/>
<dbReference type="Proteomes" id="UP000736672">
    <property type="component" value="Unassembled WGS sequence"/>
</dbReference>
<evidence type="ECO:0000313" key="2">
    <source>
        <dbReference type="EMBL" id="KAH7228644.1"/>
    </source>
</evidence>
<dbReference type="OrthoDB" id="10319773at2759"/>
<gene>
    <name evidence="2" type="ORF">B0J15DRAFT_411158</name>
</gene>
<keyword evidence="3" id="KW-1185">Reference proteome</keyword>